<gene>
    <name evidence="1" type="primary">Dper\GL11488</name>
    <name evidence="1" type="ORF">Dper_GL11488</name>
</gene>
<keyword evidence="2" id="KW-1185">Reference proteome</keyword>
<sequence>MMSTAGLFFINDLVCGLRVAGRSSRGNSLLFVNEDWTESSSGFPVSTHPHDGDDFDFDYDDDDFDYDDYEFRSIVPVLEVLGDRVFEKVASD</sequence>
<proteinExistence type="predicted"/>
<dbReference type="Proteomes" id="UP000008744">
    <property type="component" value="Unassembled WGS sequence"/>
</dbReference>
<dbReference type="EMBL" id="CH479181">
    <property type="protein sequence ID" value="EDW32150.1"/>
    <property type="molecule type" value="Genomic_DNA"/>
</dbReference>
<dbReference type="HOGENOM" id="CLU_2415604_0_0_1"/>
<accession>B4GB48</accession>
<protein>
    <submittedName>
        <fullName evidence="1">GL11488</fullName>
    </submittedName>
</protein>
<dbReference type="AlphaFoldDB" id="B4GB48"/>
<evidence type="ECO:0000313" key="1">
    <source>
        <dbReference type="EMBL" id="EDW32150.1"/>
    </source>
</evidence>
<organism evidence="2">
    <name type="scientific">Drosophila persimilis</name>
    <name type="common">Fruit fly</name>
    <dbReference type="NCBI Taxonomy" id="7234"/>
    <lineage>
        <taxon>Eukaryota</taxon>
        <taxon>Metazoa</taxon>
        <taxon>Ecdysozoa</taxon>
        <taxon>Arthropoda</taxon>
        <taxon>Hexapoda</taxon>
        <taxon>Insecta</taxon>
        <taxon>Pterygota</taxon>
        <taxon>Neoptera</taxon>
        <taxon>Endopterygota</taxon>
        <taxon>Diptera</taxon>
        <taxon>Brachycera</taxon>
        <taxon>Muscomorpha</taxon>
        <taxon>Ephydroidea</taxon>
        <taxon>Drosophilidae</taxon>
        <taxon>Drosophila</taxon>
        <taxon>Sophophora</taxon>
    </lineage>
</organism>
<evidence type="ECO:0000313" key="2">
    <source>
        <dbReference type="Proteomes" id="UP000008744"/>
    </source>
</evidence>
<name>B4GB48_DROPE</name>
<reference evidence="1 2" key="1">
    <citation type="journal article" date="2007" name="Nature">
        <title>Evolution of genes and genomes on the Drosophila phylogeny.</title>
        <authorList>
            <consortium name="Drosophila 12 Genomes Consortium"/>
            <person name="Clark A.G."/>
            <person name="Eisen M.B."/>
            <person name="Smith D.R."/>
            <person name="Bergman C.M."/>
            <person name="Oliver B."/>
            <person name="Markow T.A."/>
            <person name="Kaufman T.C."/>
            <person name="Kellis M."/>
            <person name="Gelbart W."/>
            <person name="Iyer V.N."/>
            <person name="Pollard D.A."/>
            <person name="Sackton T.B."/>
            <person name="Larracuente A.M."/>
            <person name="Singh N.D."/>
            <person name="Abad J.P."/>
            <person name="Abt D.N."/>
            <person name="Adryan B."/>
            <person name="Aguade M."/>
            <person name="Akashi H."/>
            <person name="Anderson W.W."/>
            <person name="Aquadro C.F."/>
            <person name="Ardell D.H."/>
            <person name="Arguello R."/>
            <person name="Artieri C.G."/>
            <person name="Barbash D.A."/>
            <person name="Barker D."/>
            <person name="Barsanti P."/>
            <person name="Batterham P."/>
            <person name="Batzoglou S."/>
            <person name="Begun D."/>
            <person name="Bhutkar A."/>
            <person name="Blanco E."/>
            <person name="Bosak S.A."/>
            <person name="Bradley R.K."/>
            <person name="Brand A.D."/>
            <person name="Brent M.R."/>
            <person name="Brooks A.N."/>
            <person name="Brown R.H."/>
            <person name="Butlin R.K."/>
            <person name="Caggese C."/>
            <person name="Calvi B.R."/>
            <person name="Bernardo de Carvalho A."/>
            <person name="Caspi A."/>
            <person name="Castrezana S."/>
            <person name="Celniker S.E."/>
            <person name="Chang J.L."/>
            <person name="Chapple C."/>
            <person name="Chatterji S."/>
            <person name="Chinwalla A."/>
            <person name="Civetta A."/>
            <person name="Clifton S.W."/>
            <person name="Comeron J.M."/>
            <person name="Costello J.C."/>
            <person name="Coyne J.A."/>
            <person name="Daub J."/>
            <person name="David R.G."/>
            <person name="Delcher A.L."/>
            <person name="Delehaunty K."/>
            <person name="Do C.B."/>
            <person name="Ebling H."/>
            <person name="Edwards K."/>
            <person name="Eickbush T."/>
            <person name="Evans J.D."/>
            <person name="Filipski A."/>
            <person name="Findeiss S."/>
            <person name="Freyhult E."/>
            <person name="Fulton L."/>
            <person name="Fulton R."/>
            <person name="Garcia A.C."/>
            <person name="Gardiner A."/>
            <person name="Garfield D.A."/>
            <person name="Garvin B.E."/>
            <person name="Gibson G."/>
            <person name="Gilbert D."/>
            <person name="Gnerre S."/>
            <person name="Godfrey J."/>
            <person name="Good R."/>
            <person name="Gotea V."/>
            <person name="Gravely B."/>
            <person name="Greenberg A.J."/>
            <person name="Griffiths-Jones S."/>
            <person name="Gross S."/>
            <person name="Guigo R."/>
            <person name="Gustafson E.A."/>
            <person name="Haerty W."/>
            <person name="Hahn M.W."/>
            <person name="Halligan D.L."/>
            <person name="Halpern A.L."/>
            <person name="Halter G.M."/>
            <person name="Han M.V."/>
            <person name="Heger A."/>
            <person name="Hillier L."/>
            <person name="Hinrichs A.S."/>
            <person name="Holmes I."/>
            <person name="Hoskins R.A."/>
            <person name="Hubisz M.J."/>
            <person name="Hultmark D."/>
            <person name="Huntley M.A."/>
            <person name="Jaffe D.B."/>
            <person name="Jagadeeshan S."/>
            <person name="Jeck W.R."/>
            <person name="Johnson J."/>
            <person name="Jones C.D."/>
            <person name="Jordan W.C."/>
            <person name="Karpen G.H."/>
            <person name="Kataoka E."/>
            <person name="Keightley P.D."/>
            <person name="Kheradpour P."/>
            <person name="Kirkness E.F."/>
            <person name="Koerich L.B."/>
            <person name="Kristiansen K."/>
            <person name="Kudrna D."/>
            <person name="Kulathinal R.J."/>
            <person name="Kumar S."/>
            <person name="Kwok R."/>
            <person name="Lander E."/>
            <person name="Langley C.H."/>
            <person name="Lapoint R."/>
            <person name="Lazzaro B.P."/>
            <person name="Lee S.J."/>
            <person name="Levesque L."/>
            <person name="Li R."/>
            <person name="Lin C.F."/>
            <person name="Lin M.F."/>
            <person name="Lindblad-Toh K."/>
            <person name="Llopart A."/>
            <person name="Long M."/>
            <person name="Low L."/>
            <person name="Lozovsky E."/>
            <person name="Lu J."/>
            <person name="Luo M."/>
            <person name="Machado C.A."/>
            <person name="Makalowski W."/>
            <person name="Marzo M."/>
            <person name="Matsuda M."/>
            <person name="Matzkin L."/>
            <person name="McAllister B."/>
            <person name="McBride C.S."/>
            <person name="McKernan B."/>
            <person name="McKernan K."/>
            <person name="Mendez-Lago M."/>
            <person name="Minx P."/>
            <person name="Mollenhauer M.U."/>
            <person name="Montooth K."/>
            <person name="Mount S.M."/>
            <person name="Mu X."/>
            <person name="Myers E."/>
            <person name="Negre B."/>
            <person name="Newfeld S."/>
            <person name="Nielsen R."/>
            <person name="Noor M.A."/>
            <person name="O'Grady P."/>
            <person name="Pachter L."/>
            <person name="Papaceit M."/>
            <person name="Parisi M.J."/>
            <person name="Parisi M."/>
            <person name="Parts L."/>
            <person name="Pedersen J.S."/>
            <person name="Pesole G."/>
            <person name="Phillippy A.M."/>
            <person name="Ponting C.P."/>
            <person name="Pop M."/>
            <person name="Porcelli D."/>
            <person name="Powell J.R."/>
            <person name="Prohaska S."/>
            <person name="Pruitt K."/>
            <person name="Puig M."/>
            <person name="Quesneville H."/>
            <person name="Ram K.R."/>
            <person name="Rand D."/>
            <person name="Rasmussen M.D."/>
            <person name="Reed L.K."/>
            <person name="Reenan R."/>
            <person name="Reily A."/>
            <person name="Remington K.A."/>
            <person name="Rieger T.T."/>
            <person name="Ritchie M.G."/>
            <person name="Robin C."/>
            <person name="Rogers Y.H."/>
            <person name="Rohde C."/>
            <person name="Rozas J."/>
            <person name="Rubenfield M.J."/>
            <person name="Ruiz A."/>
            <person name="Russo S."/>
            <person name="Salzberg S.L."/>
            <person name="Sanchez-Gracia A."/>
            <person name="Saranga D.J."/>
            <person name="Sato H."/>
            <person name="Schaeffer S.W."/>
            <person name="Schatz M.C."/>
            <person name="Schlenke T."/>
            <person name="Schwartz R."/>
            <person name="Segarra C."/>
            <person name="Singh R.S."/>
            <person name="Sirot L."/>
            <person name="Sirota M."/>
            <person name="Sisneros N.B."/>
            <person name="Smith C.D."/>
            <person name="Smith T.F."/>
            <person name="Spieth J."/>
            <person name="Stage D.E."/>
            <person name="Stark A."/>
            <person name="Stephan W."/>
            <person name="Strausberg R.L."/>
            <person name="Strempel S."/>
            <person name="Sturgill D."/>
            <person name="Sutton G."/>
            <person name="Sutton G.G."/>
            <person name="Tao W."/>
            <person name="Teichmann S."/>
            <person name="Tobari Y.N."/>
            <person name="Tomimura Y."/>
            <person name="Tsolas J.M."/>
            <person name="Valente V.L."/>
            <person name="Venter E."/>
            <person name="Venter J.C."/>
            <person name="Vicario S."/>
            <person name="Vieira F.G."/>
            <person name="Vilella A.J."/>
            <person name="Villasante A."/>
            <person name="Walenz B."/>
            <person name="Wang J."/>
            <person name="Wasserman M."/>
            <person name="Watts T."/>
            <person name="Wilson D."/>
            <person name="Wilson R.K."/>
            <person name="Wing R.A."/>
            <person name="Wolfner M.F."/>
            <person name="Wong A."/>
            <person name="Wong G.K."/>
            <person name="Wu C.I."/>
            <person name="Wu G."/>
            <person name="Yamamoto D."/>
            <person name="Yang H.P."/>
            <person name="Yang S.P."/>
            <person name="Yorke J.A."/>
            <person name="Yoshida K."/>
            <person name="Zdobnov E."/>
            <person name="Zhang P."/>
            <person name="Zhang Y."/>
            <person name="Zimin A.V."/>
            <person name="Baldwin J."/>
            <person name="Abdouelleil A."/>
            <person name="Abdulkadir J."/>
            <person name="Abebe A."/>
            <person name="Abera B."/>
            <person name="Abreu J."/>
            <person name="Acer S.C."/>
            <person name="Aftuck L."/>
            <person name="Alexander A."/>
            <person name="An P."/>
            <person name="Anderson E."/>
            <person name="Anderson S."/>
            <person name="Arachi H."/>
            <person name="Azer M."/>
            <person name="Bachantsang P."/>
            <person name="Barry A."/>
            <person name="Bayul T."/>
            <person name="Berlin A."/>
            <person name="Bessette D."/>
            <person name="Bloom T."/>
            <person name="Blye J."/>
            <person name="Boguslavskiy L."/>
            <person name="Bonnet C."/>
            <person name="Boukhgalter B."/>
            <person name="Bourzgui I."/>
            <person name="Brown A."/>
            <person name="Cahill P."/>
            <person name="Channer S."/>
            <person name="Cheshatsang Y."/>
            <person name="Chuda L."/>
            <person name="Citroen M."/>
            <person name="Collymore A."/>
            <person name="Cooke P."/>
            <person name="Costello M."/>
            <person name="D'Aco K."/>
            <person name="Daza R."/>
            <person name="De Haan G."/>
            <person name="DeGray S."/>
            <person name="DeMaso C."/>
            <person name="Dhargay N."/>
            <person name="Dooley K."/>
            <person name="Dooley E."/>
            <person name="Doricent M."/>
            <person name="Dorje P."/>
            <person name="Dorjee K."/>
            <person name="Dupes A."/>
            <person name="Elong R."/>
            <person name="Falk J."/>
            <person name="Farina A."/>
            <person name="Faro S."/>
            <person name="Ferguson D."/>
            <person name="Fisher S."/>
            <person name="Foley C.D."/>
            <person name="Franke A."/>
            <person name="Friedrich D."/>
            <person name="Gadbois L."/>
            <person name="Gearin G."/>
            <person name="Gearin C.R."/>
            <person name="Giannoukos G."/>
            <person name="Goode T."/>
            <person name="Graham J."/>
            <person name="Grandbois E."/>
            <person name="Grewal S."/>
            <person name="Gyaltsen K."/>
            <person name="Hafez N."/>
            <person name="Hagos B."/>
            <person name="Hall J."/>
            <person name="Henson C."/>
            <person name="Hollinger A."/>
            <person name="Honan T."/>
            <person name="Huard M.D."/>
            <person name="Hughes L."/>
            <person name="Hurhula B."/>
            <person name="Husby M.E."/>
            <person name="Kamat A."/>
            <person name="Kanga B."/>
            <person name="Kashin S."/>
            <person name="Khazanovich D."/>
            <person name="Kisner P."/>
            <person name="Lance K."/>
            <person name="Lara M."/>
            <person name="Lee W."/>
            <person name="Lennon N."/>
            <person name="Letendre F."/>
            <person name="LeVine R."/>
            <person name="Lipovsky A."/>
            <person name="Liu X."/>
            <person name="Liu J."/>
            <person name="Liu S."/>
            <person name="Lokyitsang T."/>
            <person name="Lokyitsang Y."/>
            <person name="Lubonja R."/>
            <person name="Lui A."/>
            <person name="MacDonald P."/>
            <person name="Magnisalis V."/>
            <person name="Maru K."/>
            <person name="Matthews C."/>
            <person name="McCusker W."/>
            <person name="McDonough S."/>
            <person name="Mehta T."/>
            <person name="Meldrim J."/>
            <person name="Meneus L."/>
            <person name="Mihai O."/>
            <person name="Mihalev A."/>
            <person name="Mihova T."/>
            <person name="Mittelman R."/>
            <person name="Mlenga V."/>
            <person name="Montmayeur A."/>
            <person name="Mulrain L."/>
            <person name="Navidi A."/>
            <person name="Naylor J."/>
            <person name="Negash T."/>
            <person name="Nguyen T."/>
            <person name="Nguyen N."/>
            <person name="Nicol R."/>
            <person name="Norbu C."/>
            <person name="Norbu N."/>
            <person name="Novod N."/>
            <person name="O'Neill B."/>
            <person name="Osman S."/>
            <person name="Markiewicz E."/>
            <person name="Oyono O.L."/>
            <person name="Patti C."/>
            <person name="Phunkhang P."/>
            <person name="Pierre F."/>
            <person name="Priest M."/>
            <person name="Raghuraman S."/>
            <person name="Rege F."/>
            <person name="Reyes R."/>
            <person name="Rise C."/>
            <person name="Rogov P."/>
            <person name="Ross K."/>
            <person name="Ryan E."/>
            <person name="Settipalli S."/>
            <person name="Shea T."/>
            <person name="Sherpa N."/>
            <person name="Shi L."/>
            <person name="Shih D."/>
            <person name="Sparrow T."/>
            <person name="Spaulding J."/>
            <person name="Stalker J."/>
            <person name="Stange-Thomann N."/>
            <person name="Stavropoulos S."/>
            <person name="Stone C."/>
            <person name="Strader C."/>
            <person name="Tesfaye S."/>
            <person name="Thomson T."/>
            <person name="Thoulutsang Y."/>
            <person name="Thoulutsang D."/>
            <person name="Topham K."/>
            <person name="Topping I."/>
            <person name="Tsamla T."/>
            <person name="Vassiliev H."/>
            <person name="Vo A."/>
            <person name="Wangchuk T."/>
            <person name="Wangdi T."/>
            <person name="Weiand M."/>
            <person name="Wilkinson J."/>
            <person name="Wilson A."/>
            <person name="Yadav S."/>
            <person name="Young G."/>
            <person name="Yu Q."/>
            <person name="Zembek L."/>
            <person name="Zhong D."/>
            <person name="Zimmer A."/>
            <person name="Zwirko Z."/>
            <person name="Jaffe D.B."/>
            <person name="Alvarez P."/>
            <person name="Brockman W."/>
            <person name="Butler J."/>
            <person name="Chin C."/>
            <person name="Gnerre S."/>
            <person name="Grabherr M."/>
            <person name="Kleber M."/>
            <person name="Mauceli E."/>
            <person name="MacCallum I."/>
        </authorList>
    </citation>
    <scope>NUCLEOTIDE SEQUENCE [LARGE SCALE GENOMIC DNA]</scope>
    <source>
        <strain evidence="2">MSH-3 / Tucson 14011-0111.49</strain>
    </source>
</reference>